<accession>A0A2R8CH22</accession>
<evidence type="ECO:0000313" key="2">
    <source>
        <dbReference type="EMBL" id="SPJ32054.1"/>
    </source>
</evidence>
<protein>
    <submittedName>
        <fullName evidence="2">Uncharacterized protein</fullName>
    </submittedName>
</protein>
<evidence type="ECO:0000313" key="3">
    <source>
        <dbReference type="Proteomes" id="UP000244934"/>
    </source>
</evidence>
<name>A0A2R8CH22_9GAMM</name>
<feature type="transmembrane region" description="Helical" evidence="1">
    <location>
        <begin position="59"/>
        <end position="81"/>
    </location>
</feature>
<keyword evidence="3" id="KW-1185">Reference proteome</keyword>
<sequence length="84" mass="9295">MILYNIYPMPSVGLLGIASSWNHVVSRHLSSTDDSPNAQRARDDHVMRRCQRSILASSVGWRLLLAAVGLVGLWSMVHWAVAVP</sequence>
<keyword evidence="1" id="KW-0812">Transmembrane</keyword>
<proteinExistence type="predicted"/>
<dbReference type="Proteomes" id="UP000244934">
    <property type="component" value="Unassembled WGS sequence"/>
</dbReference>
<dbReference type="EMBL" id="ONZI01000001">
    <property type="protein sequence ID" value="SPJ32054.1"/>
    <property type="molecule type" value="Genomic_DNA"/>
</dbReference>
<dbReference type="AlphaFoldDB" id="A0A2R8CH22"/>
<gene>
    <name evidence="2" type="ORF">KSP9073_00054</name>
</gene>
<keyword evidence="1" id="KW-0472">Membrane</keyword>
<organism evidence="2 3">
    <name type="scientific">Kushneria phyllosphaerae</name>
    <dbReference type="NCBI Taxonomy" id="2100822"/>
    <lineage>
        <taxon>Bacteria</taxon>
        <taxon>Pseudomonadati</taxon>
        <taxon>Pseudomonadota</taxon>
        <taxon>Gammaproteobacteria</taxon>
        <taxon>Oceanospirillales</taxon>
        <taxon>Halomonadaceae</taxon>
        <taxon>Kushneria</taxon>
    </lineage>
</organism>
<keyword evidence="1" id="KW-1133">Transmembrane helix</keyword>
<reference evidence="3" key="1">
    <citation type="submission" date="2018-03" db="EMBL/GenBank/DDBJ databases">
        <authorList>
            <person name="Navarro De La Torre S."/>
        </authorList>
    </citation>
    <scope>NUCLEOTIDE SEQUENCE [LARGE SCALE GENOMIC DNA]</scope>
    <source>
        <strain evidence="3">EAod3</strain>
    </source>
</reference>
<evidence type="ECO:0000256" key="1">
    <source>
        <dbReference type="SAM" id="Phobius"/>
    </source>
</evidence>